<organism evidence="1 2">
    <name type="scientific">Hespellia stercorisuis DSM 15480</name>
    <dbReference type="NCBI Taxonomy" id="1121950"/>
    <lineage>
        <taxon>Bacteria</taxon>
        <taxon>Bacillati</taxon>
        <taxon>Bacillota</taxon>
        <taxon>Clostridia</taxon>
        <taxon>Lachnospirales</taxon>
        <taxon>Lachnospiraceae</taxon>
        <taxon>Hespellia</taxon>
    </lineage>
</organism>
<keyword evidence="2" id="KW-1185">Reference proteome</keyword>
<dbReference type="EMBL" id="FQZY01000039">
    <property type="protein sequence ID" value="SHK26250.1"/>
    <property type="molecule type" value="Genomic_DNA"/>
</dbReference>
<reference evidence="1 2" key="1">
    <citation type="submission" date="2016-11" db="EMBL/GenBank/DDBJ databases">
        <authorList>
            <person name="Jaros S."/>
            <person name="Januszkiewicz K."/>
            <person name="Wedrychowicz H."/>
        </authorList>
    </citation>
    <scope>NUCLEOTIDE SEQUENCE [LARGE SCALE GENOMIC DNA]</scope>
    <source>
        <strain evidence="1 2">DSM 15480</strain>
    </source>
</reference>
<protein>
    <submittedName>
        <fullName evidence="1">Uncharacterized protein</fullName>
    </submittedName>
</protein>
<gene>
    <name evidence="1" type="ORF">SAMN02745243_02577</name>
</gene>
<name>A0A1M6R1H4_9FIRM</name>
<dbReference type="Proteomes" id="UP000184301">
    <property type="component" value="Unassembled WGS sequence"/>
</dbReference>
<dbReference type="RefSeq" id="WP_073111102.1">
    <property type="nucleotide sequence ID" value="NZ_FQZY01000039.1"/>
</dbReference>
<sequence length="152" mass="17925">MRHLNEYEEQQNISSQALRRLFTPYKPVDNLLKEYDDLLKGQGIVLRVEGDRIHRCALTDLQFEKVLRDALQMAMEAAQECTERKIRFIHIRALCVQQKEFLKIVYSSDKNQTIQNEHYQKMEQLLEKKAGYLRLENGESENILMIAVGLKK</sequence>
<evidence type="ECO:0000313" key="1">
    <source>
        <dbReference type="EMBL" id="SHK26250.1"/>
    </source>
</evidence>
<dbReference type="AlphaFoldDB" id="A0A1M6R1H4"/>
<dbReference type="STRING" id="1121950.SAMN02745243_02577"/>
<evidence type="ECO:0000313" key="2">
    <source>
        <dbReference type="Proteomes" id="UP000184301"/>
    </source>
</evidence>
<accession>A0A1M6R1H4</accession>
<proteinExistence type="predicted"/>